<keyword evidence="1" id="KW-1133">Transmembrane helix</keyword>
<feature type="transmembrane region" description="Helical" evidence="1">
    <location>
        <begin position="42"/>
        <end position="63"/>
    </location>
</feature>
<dbReference type="EMBL" id="CP046415">
    <property type="protein sequence ID" value="QGT77515.1"/>
    <property type="molecule type" value="Genomic_DNA"/>
</dbReference>
<proteinExistence type="predicted"/>
<dbReference type="AlphaFoldDB" id="A0A6I6CZS4"/>
<dbReference type="RefSeq" id="WP_156227390.1">
    <property type="nucleotide sequence ID" value="NZ_CP046415.1"/>
</dbReference>
<protein>
    <submittedName>
        <fullName evidence="2">DUF983 domain-containing protein</fullName>
    </submittedName>
</protein>
<keyword evidence="1" id="KW-0812">Transmembrane</keyword>
<sequence>MDETTREHKKCPFCAEWIKAEAVKCKHCGEELSSGKDEHLPAWLTLFALAMVGFLVAWFAGAFD</sequence>
<reference evidence="2 3" key="1">
    <citation type="submission" date="2019-11" db="EMBL/GenBank/DDBJ databases">
        <authorList>
            <person name="Zhang J."/>
            <person name="Sun C."/>
        </authorList>
    </citation>
    <scope>NUCLEOTIDE SEQUENCE [LARGE SCALE GENOMIC DNA]</scope>
    <source>
        <strain evidence="3">sp2</strain>
    </source>
</reference>
<dbReference type="KEGG" id="ghl:GM160_00695"/>
<evidence type="ECO:0000313" key="3">
    <source>
        <dbReference type="Proteomes" id="UP000427716"/>
    </source>
</evidence>
<dbReference type="Proteomes" id="UP000427716">
    <property type="component" value="Chromosome"/>
</dbReference>
<accession>A0A6I6CZS4</accession>
<keyword evidence="3" id="KW-1185">Reference proteome</keyword>
<name>A0A6I6CZS4_9GAMM</name>
<keyword evidence="1" id="KW-0472">Membrane</keyword>
<evidence type="ECO:0000313" key="2">
    <source>
        <dbReference type="EMBL" id="QGT77515.1"/>
    </source>
</evidence>
<evidence type="ECO:0000256" key="1">
    <source>
        <dbReference type="SAM" id="Phobius"/>
    </source>
</evidence>
<gene>
    <name evidence="2" type="ORF">GM160_00695</name>
</gene>
<organism evidence="2 3">
    <name type="scientific">Guyparkeria halophila</name>
    <dbReference type="NCBI Taxonomy" id="47960"/>
    <lineage>
        <taxon>Bacteria</taxon>
        <taxon>Pseudomonadati</taxon>
        <taxon>Pseudomonadota</taxon>
        <taxon>Gammaproteobacteria</taxon>
        <taxon>Chromatiales</taxon>
        <taxon>Thioalkalibacteraceae</taxon>
        <taxon>Guyparkeria</taxon>
    </lineage>
</organism>